<dbReference type="InterPro" id="IPR034294">
    <property type="entry name" value="Aquaporin_transptr"/>
</dbReference>
<dbReference type="Proteomes" id="UP000308430">
    <property type="component" value="Unassembled WGS sequence"/>
</dbReference>
<evidence type="ECO:0000256" key="6">
    <source>
        <dbReference type="RuleBase" id="RU000477"/>
    </source>
</evidence>
<evidence type="ECO:0000256" key="5">
    <source>
        <dbReference type="ARBA" id="ARBA00023136"/>
    </source>
</evidence>
<feature type="transmembrane region" description="Helical" evidence="7">
    <location>
        <begin position="116"/>
        <end position="138"/>
    </location>
</feature>
<evidence type="ECO:0000256" key="1">
    <source>
        <dbReference type="ARBA" id="ARBA00004141"/>
    </source>
</evidence>
<dbReference type="PANTHER" id="PTHR19139">
    <property type="entry name" value="AQUAPORIN TRANSPORTER"/>
    <property type="match status" value="1"/>
</dbReference>
<feature type="transmembrane region" description="Helical" evidence="7">
    <location>
        <begin position="187"/>
        <end position="207"/>
    </location>
</feature>
<dbReference type="PANTHER" id="PTHR19139:SF199">
    <property type="entry name" value="MIP17260P"/>
    <property type="match status" value="1"/>
</dbReference>
<dbReference type="EMBL" id="SSOC01000002">
    <property type="protein sequence ID" value="THF66353.1"/>
    <property type="molecule type" value="Genomic_DNA"/>
</dbReference>
<keyword evidence="5 7" id="KW-0472">Membrane</keyword>
<dbReference type="OrthoDB" id="9807293at2"/>
<keyword evidence="3 6" id="KW-0812">Transmembrane</keyword>
<proteinExistence type="inferred from homology"/>
<name>A0A4S4B1I1_9RHOO</name>
<evidence type="ECO:0000256" key="7">
    <source>
        <dbReference type="SAM" id="Phobius"/>
    </source>
</evidence>
<evidence type="ECO:0000313" key="9">
    <source>
        <dbReference type="Proteomes" id="UP000308430"/>
    </source>
</evidence>
<reference evidence="8 9" key="1">
    <citation type="submission" date="2019-04" db="EMBL/GenBank/DDBJ databases">
        <title>Azoarcus nasutitermitis sp. nov. isolated from termite nest.</title>
        <authorList>
            <person name="Lin S.-Y."/>
            <person name="Hameed A."/>
            <person name="Hsu Y.-H."/>
            <person name="Young C.-C."/>
        </authorList>
    </citation>
    <scope>NUCLEOTIDE SEQUENCE [LARGE SCALE GENOMIC DNA]</scope>
    <source>
        <strain evidence="8 9">CC-YHH838</strain>
    </source>
</reference>
<keyword evidence="4 7" id="KW-1133">Transmembrane helix</keyword>
<comment type="similarity">
    <text evidence="2 6">Belongs to the MIP/aquaporin (TC 1.A.8) family.</text>
</comment>
<evidence type="ECO:0000256" key="4">
    <source>
        <dbReference type="ARBA" id="ARBA00022989"/>
    </source>
</evidence>
<dbReference type="AlphaFoldDB" id="A0A4S4B1I1"/>
<dbReference type="SUPFAM" id="SSF81338">
    <property type="entry name" value="Aquaporin-like"/>
    <property type="match status" value="1"/>
</dbReference>
<feature type="transmembrane region" description="Helical" evidence="7">
    <location>
        <begin position="83"/>
        <end position="104"/>
    </location>
</feature>
<keyword evidence="6" id="KW-0813">Transport</keyword>
<feature type="transmembrane region" description="Helical" evidence="7">
    <location>
        <begin position="9"/>
        <end position="29"/>
    </location>
</feature>
<dbReference type="InterPro" id="IPR000425">
    <property type="entry name" value="MIP"/>
</dbReference>
<evidence type="ECO:0000256" key="3">
    <source>
        <dbReference type="ARBA" id="ARBA00022692"/>
    </source>
</evidence>
<comment type="subcellular location">
    <subcellularLocation>
        <location evidence="1">Membrane</location>
        <topology evidence="1">Multi-pass membrane protein</topology>
    </subcellularLocation>
</comment>
<dbReference type="GO" id="GO:0015250">
    <property type="term" value="F:water channel activity"/>
    <property type="evidence" value="ECO:0007669"/>
    <property type="project" value="TreeGrafter"/>
</dbReference>
<evidence type="ECO:0000256" key="2">
    <source>
        <dbReference type="ARBA" id="ARBA00006175"/>
    </source>
</evidence>
<evidence type="ECO:0000313" key="8">
    <source>
        <dbReference type="EMBL" id="THF66353.1"/>
    </source>
</evidence>
<gene>
    <name evidence="8" type="ORF">E6C76_05785</name>
</gene>
<dbReference type="PRINTS" id="PR00783">
    <property type="entry name" value="MINTRINSICP"/>
</dbReference>
<keyword evidence="9" id="KW-1185">Reference proteome</keyword>
<protein>
    <submittedName>
        <fullName evidence="8">Aquaporin</fullName>
    </submittedName>
</protein>
<dbReference type="Gene3D" id="1.20.1080.10">
    <property type="entry name" value="Glycerol uptake facilitator protein"/>
    <property type="match status" value="1"/>
</dbReference>
<feature type="transmembrane region" description="Helical" evidence="7">
    <location>
        <begin position="145"/>
        <end position="167"/>
    </location>
</feature>
<accession>A0A4S4B1I1</accession>
<feature type="transmembrane region" description="Helical" evidence="7">
    <location>
        <begin position="35"/>
        <end position="56"/>
    </location>
</feature>
<dbReference type="RefSeq" id="WP_136347297.1">
    <property type="nucleotide sequence ID" value="NZ_SSOC01000002.1"/>
</dbReference>
<organism evidence="8 9">
    <name type="scientific">Pseudothauera nasutitermitis</name>
    <dbReference type="NCBI Taxonomy" id="2565930"/>
    <lineage>
        <taxon>Bacteria</taxon>
        <taxon>Pseudomonadati</taxon>
        <taxon>Pseudomonadota</taxon>
        <taxon>Betaproteobacteria</taxon>
        <taxon>Rhodocyclales</taxon>
        <taxon>Zoogloeaceae</taxon>
        <taxon>Pseudothauera</taxon>
    </lineage>
</organism>
<dbReference type="Pfam" id="PF00230">
    <property type="entry name" value="MIP"/>
    <property type="match status" value="1"/>
</dbReference>
<comment type="caution">
    <text evidence="8">The sequence shown here is derived from an EMBL/GenBank/DDBJ whole genome shotgun (WGS) entry which is preliminary data.</text>
</comment>
<sequence length="224" mass="23478">MLPTQWKYFLSELIGVFALIFIGAGAAILSKQGDAVSYLGVALAFGVSVTCIIGGISTSSGAHLNPVVTLSLCATGRCSYRCLLYYTIAQIIGACLASAALFALFGQRIEAGTTRIGTGVSLANGFMVETILTFFLVLTVLRTTSALIIGSVVFLGALVGGHITGAGMNPARSFGPALFSHHWENHWIYWLAPLSGALLAVLVFVLMDKPAALPKCSDAESKKS</sequence>
<dbReference type="InterPro" id="IPR023271">
    <property type="entry name" value="Aquaporin-like"/>
</dbReference>
<dbReference type="GO" id="GO:0005886">
    <property type="term" value="C:plasma membrane"/>
    <property type="evidence" value="ECO:0007669"/>
    <property type="project" value="TreeGrafter"/>
</dbReference>